<feature type="domain" description="PD-(D/E)XK nuclease-like" evidence="2">
    <location>
        <begin position="196"/>
        <end position="453"/>
    </location>
</feature>
<feature type="compositionally biased region" description="Basic and acidic residues" evidence="1">
    <location>
        <begin position="99"/>
        <end position="109"/>
    </location>
</feature>
<dbReference type="AlphaFoldDB" id="N1QFQ2"/>
<dbReference type="OMA" id="AQEEYWK"/>
<dbReference type="Pfam" id="PF20516">
    <property type="entry name" value="PDDEXK_12"/>
    <property type="match status" value="1"/>
</dbReference>
<feature type="compositionally biased region" description="Basic residues" evidence="1">
    <location>
        <begin position="39"/>
        <end position="58"/>
    </location>
</feature>
<dbReference type="OrthoDB" id="3643849at2759"/>
<dbReference type="Proteomes" id="UP000016931">
    <property type="component" value="Unassembled WGS sequence"/>
</dbReference>
<dbReference type="RefSeq" id="XP_016757459.1">
    <property type="nucleotide sequence ID" value="XM_016906796.1"/>
</dbReference>
<proteinExistence type="predicted"/>
<dbReference type="EMBL" id="KB456269">
    <property type="protein sequence ID" value="EMF09338.1"/>
    <property type="molecule type" value="Genomic_DNA"/>
</dbReference>
<evidence type="ECO:0000259" key="2">
    <source>
        <dbReference type="Pfam" id="PF20516"/>
    </source>
</evidence>
<evidence type="ECO:0000256" key="1">
    <source>
        <dbReference type="SAM" id="MobiDB-lite"/>
    </source>
</evidence>
<gene>
    <name evidence="3" type="ORF">SEPMUDRAFT_151402</name>
</gene>
<dbReference type="HOGENOM" id="CLU_585485_0_0_1"/>
<feature type="compositionally biased region" description="Low complexity" evidence="1">
    <location>
        <begin position="121"/>
        <end position="141"/>
    </location>
</feature>
<dbReference type="eggNOG" id="ENOG502SSXD">
    <property type="taxonomic scope" value="Eukaryota"/>
</dbReference>
<sequence length="467" mass="52561">MSQSCQSAVTTWLLGVENQEPFQSSQGQKRKAEATATSPRKRFAKGHRYVGRSNRAVRVRAIPASKGRGRGRADERIPLNDTTPNALRLPRRSSRRRGGRESPHEEHEASTGPLQNVPELPATSSRHSTTTSARSRSTSPRKLTTLAALPDPIVYVKQDPYSGEPQPPAHVQDMWDRVKDYARGRRLLPRAMQEEVQRDDRRDEFGHDCCFDDSGVRQELGEAPPLTRVEEIRQDTTRCKNRKTASEDVWNDVSHVPIGQLACRYSADAAHVRWQNVKSADIAPRACLLPTPIAMRPPDAARADYAIVLEPTPRLQAALPFLEPLPGADDPSWAPTLTADVIHCPFASVIETKKDGGDPQKAEYQLGIWAYAIFKRLRLLLEANGQAQQPLPCLPLFIVEGERWDFYIASQGADAKTVVWTFDEIGNALYRKGVYQIVAVQQFVCHWAHTDFREWFEKHCLPQIDQE</sequence>
<name>N1QFQ2_SPHMS</name>
<evidence type="ECO:0000313" key="3">
    <source>
        <dbReference type="EMBL" id="EMF09338.1"/>
    </source>
</evidence>
<dbReference type="STRING" id="692275.N1QFQ2"/>
<reference evidence="3 4" key="1">
    <citation type="journal article" date="2012" name="PLoS Pathog.">
        <title>Diverse lifestyles and strategies of plant pathogenesis encoded in the genomes of eighteen Dothideomycetes fungi.</title>
        <authorList>
            <person name="Ohm R.A."/>
            <person name="Feau N."/>
            <person name="Henrissat B."/>
            <person name="Schoch C.L."/>
            <person name="Horwitz B.A."/>
            <person name="Barry K.W."/>
            <person name="Condon B.J."/>
            <person name="Copeland A.C."/>
            <person name="Dhillon B."/>
            <person name="Glaser F."/>
            <person name="Hesse C.N."/>
            <person name="Kosti I."/>
            <person name="LaButti K."/>
            <person name="Lindquist E.A."/>
            <person name="Lucas S."/>
            <person name="Salamov A.A."/>
            <person name="Bradshaw R.E."/>
            <person name="Ciuffetti L."/>
            <person name="Hamelin R.C."/>
            <person name="Kema G.H.J."/>
            <person name="Lawrence C."/>
            <person name="Scott J.A."/>
            <person name="Spatafora J.W."/>
            <person name="Turgeon B.G."/>
            <person name="de Wit P.J.G.M."/>
            <person name="Zhong S."/>
            <person name="Goodwin S.B."/>
            <person name="Grigoriev I.V."/>
        </authorList>
    </citation>
    <scope>NUCLEOTIDE SEQUENCE [LARGE SCALE GENOMIC DNA]</scope>
    <source>
        <strain evidence="3 4">SO2202</strain>
    </source>
</reference>
<accession>N1QFQ2</accession>
<dbReference type="GeneID" id="27903933"/>
<dbReference type="InterPro" id="IPR046797">
    <property type="entry name" value="PDDEXK_12"/>
</dbReference>
<organism evidence="3 4">
    <name type="scientific">Sphaerulina musiva (strain SO2202)</name>
    <name type="common">Poplar stem canker fungus</name>
    <name type="synonym">Septoria musiva</name>
    <dbReference type="NCBI Taxonomy" id="692275"/>
    <lineage>
        <taxon>Eukaryota</taxon>
        <taxon>Fungi</taxon>
        <taxon>Dikarya</taxon>
        <taxon>Ascomycota</taxon>
        <taxon>Pezizomycotina</taxon>
        <taxon>Dothideomycetes</taxon>
        <taxon>Dothideomycetidae</taxon>
        <taxon>Mycosphaerellales</taxon>
        <taxon>Mycosphaerellaceae</taxon>
        <taxon>Sphaerulina</taxon>
    </lineage>
</organism>
<feature type="region of interest" description="Disordered" evidence="1">
    <location>
        <begin position="14"/>
        <end position="146"/>
    </location>
</feature>
<feature type="compositionally biased region" description="Basic residues" evidence="1">
    <location>
        <begin position="89"/>
        <end position="98"/>
    </location>
</feature>
<keyword evidence="4" id="KW-1185">Reference proteome</keyword>
<protein>
    <recommendedName>
        <fullName evidence="2">PD-(D/E)XK nuclease-like domain-containing protein</fullName>
    </recommendedName>
</protein>
<evidence type="ECO:0000313" key="4">
    <source>
        <dbReference type="Proteomes" id="UP000016931"/>
    </source>
</evidence>